<dbReference type="EMBL" id="JAGEMI010000001">
    <property type="protein sequence ID" value="MBO1868182.1"/>
    <property type="molecule type" value="Genomic_DNA"/>
</dbReference>
<accession>A0A939ME23</accession>
<reference evidence="1" key="1">
    <citation type="submission" date="2021-03" db="EMBL/GenBank/DDBJ databases">
        <title>Whole Genome Sequence of Bradyrhizobium sp. Strain 144S4.</title>
        <authorList>
            <person name="Bromfield E.S.P."/>
            <person name="Cloutier S."/>
        </authorList>
    </citation>
    <scope>NUCLEOTIDE SEQUENCE [LARGE SCALE GENOMIC DNA]</scope>
    <source>
        <strain evidence="1">144S4</strain>
    </source>
</reference>
<dbReference type="Proteomes" id="UP000664702">
    <property type="component" value="Chromosome"/>
</dbReference>
<protein>
    <submittedName>
        <fullName evidence="2">GcrA family cell cycle regulator</fullName>
    </submittedName>
</protein>
<dbReference type="KEGG" id="bban:J4G43_045825"/>
<evidence type="ECO:0000313" key="2">
    <source>
        <dbReference type="EMBL" id="UEM11700.1"/>
    </source>
</evidence>
<dbReference type="InterPro" id="IPR011681">
    <property type="entry name" value="GcrA"/>
</dbReference>
<dbReference type="Pfam" id="PF07750">
    <property type="entry name" value="GcrA"/>
    <property type="match status" value="1"/>
</dbReference>
<dbReference type="EMBL" id="CP086136">
    <property type="protein sequence ID" value="UEM11700.1"/>
    <property type="molecule type" value="Genomic_DNA"/>
</dbReference>
<name>A0A939ME23_9BRAD</name>
<proteinExistence type="predicted"/>
<evidence type="ECO:0000313" key="1">
    <source>
        <dbReference type="EMBL" id="MBO1868182.1"/>
    </source>
</evidence>
<gene>
    <name evidence="2" type="ORF">J4G43_045825</name>
    <name evidence="1" type="ORF">J4G43_47550</name>
</gene>
<dbReference type="AlphaFoldDB" id="A0A939ME23"/>
<organism evidence="1">
    <name type="scientific">Bradyrhizobium barranii subsp. barranii</name>
    <dbReference type="NCBI Taxonomy" id="2823807"/>
    <lineage>
        <taxon>Bacteria</taxon>
        <taxon>Pseudomonadati</taxon>
        <taxon>Pseudomonadota</taxon>
        <taxon>Alphaproteobacteria</taxon>
        <taxon>Hyphomicrobiales</taxon>
        <taxon>Nitrobacteraceae</taxon>
        <taxon>Bradyrhizobium</taxon>
        <taxon>Bradyrhizobium barranii</taxon>
    </lineage>
</organism>
<dbReference type="RefSeq" id="WP_208088752.1">
    <property type="nucleotide sequence ID" value="NZ_CP086136.1"/>
</dbReference>
<sequence length="155" mass="17139">MTIKTTVVLRDKRGGPMVYQSTWDDAAEQTLRRWVAEGASSSVIADAMHRTRSAVSGKISRLKLKRPEGQSPMTKAITKQPPKAEASVALARKLAPIEAVNSKPVPFLQAKRFHCRAVLNERGEDGLAMFCGAKKRPGSSWCPKHHRLFVNYGRA</sequence>
<reference evidence="2 3" key="2">
    <citation type="journal article" date="2022" name="Int. J. Syst. Evol. Microbiol.">
        <title>Strains of Bradyrhizobium barranii sp. nov. associated with legumes native to Canada are symbionts of soybeans and belong to different subspecies (subsp. barranii subsp. nov. and subsp. apii subsp. nov.) and symbiovars (sv. glycinearum and sv. septentrionale).</title>
        <authorList>
            <person name="Bromfield E.S.P."/>
            <person name="Cloutier S."/>
            <person name="Wasai-Hara S."/>
            <person name="Minamisawa K."/>
        </authorList>
    </citation>
    <scope>NUCLEOTIDE SEQUENCE [LARGE SCALE GENOMIC DNA]</scope>
    <source>
        <strain evidence="2 3">144S4</strain>
    </source>
</reference>
<evidence type="ECO:0000313" key="3">
    <source>
        <dbReference type="Proteomes" id="UP000664702"/>
    </source>
</evidence>